<dbReference type="AlphaFoldDB" id="U3A4Q9"/>
<sequence>MLSESQNIETYKMLGQVAMCAGGSEFKISWAMSLLEQGLETENLAILATLLKPVNEFEADDYFNRVLAELSITRPSDEAAIEGYVKVITDEVTKGYLLPESAVSKICAANVRLDYPGFLGEFTTLEDEWYCECINGWSKQKRNEEIIKACKEAYEALNYPYIREA</sequence>
<proteinExistence type="predicted"/>
<keyword evidence="2" id="KW-1185">Reference proteome</keyword>
<gene>
    <name evidence="1" type="ORF">VAZ01S_017_00870</name>
</gene>
<reference evidence="1 2" key="1">
    <citation type="submission" date="2013-09" db="EMBL/GenBank/DDBJ databases">
        <title>Whole genome shotgun sequence of Vibrio azureus NBRC 104587.</title>
        <authorList>
            <person name="Isaki S."/>
            <person name="Hosoyama A."/>
            <person name="Numata M."/>
            <person name="Hashimoto M."/>
            <person name="Hosoyama Y."/>
            <person name="Tsuchikane K."/>
            <person name="Noguchi M."/>
            <person name="Hirakata S."/>
            <person name="Ichikawa N."/>
            <person name="Ohji S."/>
            <person name="Yamazoe A."/>
            <person name="Fujita N."/>
        </authorList>
    </citation>
    <scope>NUCLEOTIDE SEQUENCE [LARGE SCALE GENOMIC DNA]</scope>
    <source>
        <strain evidence="1 2">NBRC 104587</strain>
    </source>
</reference>
<dbReference type="EMBL" id="BATL01000017">
    <property type="protein sequence ID" value="GAD74991.1"/>
    <property type="molecule type" value="Genomic_DNA"/>
</dbReference>
<evidence type="ECO:0000313" key="1">
    <source>
        <dbReference type="EMBL" id="GAD74991.1"/>
    </source>
</evidence>
<comment type="caution">
    <text evidence="1">The sequence shown here is derived from an EMBL/GenBank/DDBJ whole genome shotgun (WGS) entry which is preliminary data.</text>
</comment>
<evidence type="ECO:0000313" key="2">
    <source>
        <dbReference type="Proteomes" id="UP000016567"/>
    </source>
</evidence>
<dbReference type="Proteomes" id="UP000016567">
    <property type="component" value="Unassembled WGS sequence"/>
</dbReference>
<accession>U3A4Q9</accession>
<name>U3A4Q9_9VIBR</name>
<organism evidence="1 2">
    <name type="scientific">Vibrio azureus NBRC 104587</name>
    <dbReference type="NCBI Taxonomy" id="1219077"/>
    <lineage>
        <taxon>Bacteria</taxon>
        <taxon>Pseudomonadati</taxon>
        <taxon>Pseudomonadota</taxon>
        <taxon>Gammaproteobacteria</taxon>
        <taxon>Vibrionales</taxon>
        <taxon>Vibrionaceae</taxon>
        <taxon>Vibrio</taxon>
    </lineage>
</organism>
<dbReference type="STRING" id="1219077.VAZ01S_017_00870"/>
<protein>
    <submittedName>
        <fullName evidence="1">Uncharacterized protein</fullName>
    </submittedName>
</protein>